<evidence type="ECO:0000256" key="3">
    <source>
        <dbReference type="ARBA" id="ARBA00022679"/>
    </source>
</evidence>
<evidence type="ECO:0000313" key="6">
    <source>
        <dbReference type="Proteomes" id="UP001374803"/>
    </source>
</evidence>
<dbReference type="InterPro" id="IPR039528">
    <property type="entry name" value="DPM1-like"/>
</dbReference>
<keyword evidence="6" id="KW-1185">Reference proteome</keyword>
<comment type="similarity">
    <text evidence="1">Belongs to the glycosyltransferase 2 family.</text>
</comment>
<keyword evidence="3" id="KW-0808">Transferase</keyword>
<keyword evidence="2" id="KW-0328">Glycosyltransferase</keyword>
<reference evidence="5" key="1">
    <citation type="submission" date="2021-12" db="EMBL/GenBank/DDBJ databases">
        <title>Discovery of the Pendulisporaceae a myxobacterial family with distinct sporulation behavior and unique specialized metabolism.</title>
        <authorList>
            <person name="Garcia R."/>
            <person name="Popoff A."/>
            <person name="Bader C.D."/>
            <person name="Loehr J."/>
            <person name="Walesch S."/>
            <person name="Walt C."/>
            <person name="Boldt J."/>
            <person name="Bunk B."/>
            <person name="Haeckl F.J.F.P.J."/>
            <person name="Gunesch A.P."/>
            <person name="Birkelbach J."/>
            <person name="Nuebel U."/>
            <person name="Pietschmann T."/>
            <person name="Bach T."/>
            <person name="Mueller R."/>
        </authorList>
    </citation>
    <scope>NUCLEOTIDE SEQUENCE</scope>
    <source>
        <strain evidence="5">MSr11367</strain>
    </source>
</reference>
<dbReference type="InterPro" id="IPR029044">
    <property type="entry name" value="Nucleotide-diphossugar_trans"/>
</dbReference>
<proteinExistence type="inferred from homology"/>
<evidence type="ECO:0000259" key="4">
    <source>
        <dbReference type="Pfam" id="PF00535"/>
    </source>
</evidence>
<protein>
    <submittedName>
        <fullName evidence="5">Polyprenol monophosphomannose synthase</fullName>
    </submittedName>
</protein>
<dbReference type="RefSeq" id="WP_394835027.1">
    <property type="nucleotide sequence ID" value="NZ_CP089929.1"/>
</dbReference>
<dbReference type="InterPro" id="IPR001173">
    <property type="entry name" value="Glyco_trans_2-like"/>
</dbReference>
<dbReference type="EMBL" id="CP089983">
    <property type="protein sequence ID" value="WXB05383.1"/>
    <property type="molecule type" value="Genomic_DNA"/>
</dbReference>
<dbReference type="SUPFAM" id="SSF53448">
    <property type="entry name" value="Nucleotide-diphospho-sugar transferases"/>
    <property type="match status" value="1"/>
</dbReference>
<evidence type="ECO:0000256" key="1">
    <source>
        <dbReference type="ARBA" id="ARBA00006739"/>
    </source>
</evidence>
<feature type="domain" description="Glycosyltransferase 2-like" evidence="4">
    <location>
        <begin position="6"/>
        <end position="170"/>
    </location>
</feature>
<dbReference type="PANTHER" id="PTHR43398:SF1">
    <property type="entry name" value="DOLICHOL-PHOSPHATE MANNOSYLTRANSFERASE SUBUNIT 1"/>
    <property type="match status" value="1"/>
</dbReference>
<dbReference type="PANTHER" id="PTHR43398">
    <property type="entry name" value="DOLICHOL-PHOSPHATE MANNOSYLTRANSFERASE SUBUNIT 1"/>
    <property type="match status" value="1"/>
</dbReference>
<evidence type="ECO:0000313" key="5">
    <source>
        <dbReference type="EMBL" id="WXB05383.1"/>
    </source>
</evidence>
<organism evidence="5 6">
    <name type="scientific">Pendulispora rubella</name>
    <dbReference type="NCBI Taxonomy" id="2741070"/>
    <lineage>
        <taxon>Bacteria</taxon>
        <taxon>Pseudomonadati</taxon>
        <taxon>Myxococcota</taxon>
        <taxon>Myxococcia</taxon>
        <taxon>Myxococcales</taxon>
        <taxon>Sorangiineae</taxon>
        <taxon>Pendulisporaceae</taxon>
        <taxon>Pendulispora</taxon>
    </lineage>
</organism>
<accession>A0ABZ2L607</accession>
<dbReference type="Proteomes" id="UP001374803">
    <property type="component" value="Chromosome"/>
</dbReference>
<dbReference type="CDD" id="cd06442">
    <property type="entry name" value="DPM1_like"/>
    <property type="match status" value="1"/>
</dbReference>
<sequence>MKRTLIVTPTYNEKDNLPRFIDAVRNAAPEADIMVVDDNSPDGTGDIADAIASKDKKVRVLHRAGKLGLGTAYIQAFLQGLAEGYDQFFEMDADLSHDVKYLPAFFQALDDGADVVIGSRNIPGGDVEGWGLGRHFISKGGSIYSRTILGLGVKDLTSGYKAFSRRALEAIQLGAVHSNGYSFQIEMTYRALRRGMKVKEVPIVFVDRTLGASKMSRKIFVEAIGVVWRLRYESLTGRI</sequence>
<dbReference type="Gene3D" id="3.90.550.10">
    <property type="entry name" value="Spore Coat Polysaccharide Biosynthesis Protein SpsA, Chain A"/>
    <property type="match status" value="1"/>
</dbReference>
<dbReference type="Pfam" id="PF00535">
    <property type="entry name" value="Glycos_transf_2"/>
    <property type="match status" value="1"/>
</dbReference>
<evidence type="ECO:0000256" key="2">
    <source>
        <dbReference type="ARBA" id="ARBA00022676"/>
    </source>
</evidence>
<name>A0ABZ2L607_9BACT</name>
<gene>
    <name evidence="5" type="ORF">LVJ94_51870</name>
</gene>